<dbReference type="Proteomes" id="UP000591131">
    <property type="component" value="Unassembled WGS sequence"/>
</dbReference>
<feature type="chain" id="PRO_5029877642" evidence="1">
    <location>
        <begin position="17"/>
        <end position="465"/>
    </location>
</feature>
<proteinExistence type="predicted"/>
<dbReference type="AlphaFoldDB" id="A0A7J6MCJ2"/>
<evidence type="ECO:0000313" key="3">
    <source>
        <dbReference type="Proteomes" id="UP000591131"/>
    </source>
</evidence>
<feature type="signal peptide" evidence="1">
    <location>
        <begin position="1"/>
        <end position="16"/>
    </location>
</feature>
<reference evidence="2 3" key="1">
    <citation type="submission" date="2020-04" db="EMBL/GenBank/DDBJ databases">
        <title>Perkinsus chesapeaki whole genome sequence.</title>
        <authorList>
            <person name="Bogema D.R."/>
        </authorList>
    </citation>
    <scope>NUCLEOTIDE SEQUENCE [LARGE SCALE GENOMIC DNA]</scope>
    <source>
        <strain evidence="2">ATCC PRA-425</strain>
    </source>
</reference>
<evidence type="ECO:0000256" key="1">
    <source>
        <dbReference type="SAM" id="SignalP"/>
    </source>
</evidence>
<dbReference type="EMBL" id="JAAPAO010000173">
    <property type="protein sequence ID" value="KAF4669308.1"/>
    <property type="molecule type" value="Genomic_DNA"/>
</dbReference>
<sequence>MKTLTPFLVIFARAFGSSVDEEVNMRPKRGRGGGSKVASDIFAAPYEPVGGVIPDLYCSFNDQDEALCATKERFGDVESLTAFNISEGAAQSQVIGVTTYPPIGGVEKKKTLGRRAFGKIKSMVVKSAVPKTGKEPPLKKHDVKPEKRIAVSGLTEIDISKAATFTSTNPSHHLDFTFVDKSNDHKTYVLDRVEEVGFIDVFEAYNKRSQFKFGSAQPNVILEYDGRLSMRRDGNLIEIMEDRVIANRYFWTLPSNKDSTWQDFAKFYYGFFFKLPSGRYAFYAEDCILRGPPLVTEVFQGDKVILKRLGKVEGPELYPYFDVGFDLKVNAASEVHMKQPKRDAQSGMSCAFARKRVCLRGMYSATNRPDGRGMYLSLYPTSKRSMVVAFNSNHQTFTLAYNDLTLSPRREQEGEVIVLTSPYKKYCDNYFNITAKYVYDKWNDVVYFIPRDESSPKLKLNHRRP</sequence>
<gene>
    <name evidence="2" type="ORF">FOL47_002612</name>
</gene>
<accession>A0A7J6MCJ2</accession>
<evidence type="ECO:0000313" key="2">
    <source>
        <dbReference type="EMBL" id="KAF4669308.1"/>
    </source>
</evidence>
<name>A0A7J6MCJ2_PERCH</name>
<protein>
    <submittedName>
        <fullName evidence="2">Uncharacterized protein</fullName>
    </submittedName>
</protein>
<keyword evidence="1" id="KW-0732">Signal</keyword>
<keyword evidence="3" id="KW-1185">Reference proteome</keyword>
<organism evidence="2 3">
    <name type="scientific">Perkinsus chesapeaki</name>
    <name type="common">Clam parasite</name>
    <name type="synonym">Perkinsus andrewsi</name>
    <dbReference type="NCBI Taxonomy" id="330153"/>
    <lineage>
        <taxon>Eukaryota</taxon>
        <taxon>Sar</taxon>
        <taxon>Alveolata</taxon>
        <taxon>Perkinsozoa</taxon>
        <taxon>Perkinsea</taxon>
        <taxon>Perkinsida</taxon>
        <taxon>Perkinsidae</taxon>
        <taxon>Perkinsus</taxon>
    </lineage>
</organism>
<comment type="caution">
    <text evidence="2">The sequence shown here is derived from an EMBL/GenBank/DDBJ whole genome shotgun (WGS) entry which is preliminary data.</text>
</comment>